<comment type="function">
    <text evidence="6">Redox regulated molecular chaperone. Protects both thermally unfolding and oxidatively damaged proteins from irreversible aggregation. Plays an important role in the bacterial defense system toward oxidative stress.</text>
</comment>
<dbReference type="SUPFAM" id="SSF64397">
    <property type="entry name" value="Hsp33 domain"/>
    <property type="match status" value="1"/>
</dbReference>
<dbReference type="Gene3D" id="1.10.287.480">
    <property type="entry name" value="helix hairpin bin"/>
    <property type="match status" value="1"/>
</dbReference>
<feature type="disulfide bond" description="Redox-active" evidence="6">
    <location>
        <begin position="227"/>
        <end position="229"/>
    </location>
</feature>
<reference evidence="7 8" key="1">
    <citation type="journal article" date="2022" name="Res Sq">
        <title>Evolution of multicellular longitudinally dividing oral cavity symbionts (Neisseriaceae).</title>
        <authorList>
            <person name="Nyongesa S."/>
            <person name="Weber P."/>
            <person name="Bernet E."/>
            <person name="Pullido F."/>
            <person name="Nieckarz M."/>
            <person name="Delaby M."/>
            <person name="Nieves C."/>
            <person name="Viehboeck T."/>
            <person name="Krause N."/>
            <person name="Rivera-Millot A."/>
            <person name="Nakamura A."/>
            <person name="Vischer N."/>
            <person name="VanNieuwenhze M."/>
            <person name="Brun Y."/>
            <person name="Cava F."/>
            <person name="Bulgheresi S."/>
            <person name="Veyrier F."/>
        </authorList>
    </citation>
    <scope>NUCLEOTIDE SEQUENCE [LARGE SCALE GENOMIC DNA]</scope>
    <source>
        <strain evidence="7 8">SN4</strain>
    </source>
</reference>
<proteinExistence type="inferred from homology"/>
<dbReference type="CDD" id="cd00498">
    <property type="entry name" value="Hsp33"/>
    <property type="match status" value="1"/>
</dbReference>
<evidence type="ECO:0000313" key="7">
    <source>
        <dbReference type="EMBL" id="UOO90569.1"/>
    </source>
</evidence>
<evidence type="ECO:0000256" key="1">
    <source>
        <dbReference type="ARBA" id="ARBA00022490"/>
    </source>
</evidence>
<keyword evidence="2 6" id="KW-0862">Zinc</keyword>
<dbReference type="PANTHER" id="PTHR30111">
    <property type="entry name" value="33 KDA CHAPERONIN"/>
    <property type="match status" value="1"/>
</dbReference>
<accession>A0ABY4E4Z4</accession>
<dbReference type="InterPro" id="IPR016154">
    <property type="entry name" value="Heat_shock_Hsp33_C"/>
</dbReference>
<dbReference type="Gene3D" id="3.55.30.10">
    <property type="entry name" value="Hsp33 domain"/>
    <property type="match status" value="1"/>
</dbReference>
<comment type="subcellular location">
    <subcellularLocation>
        <location evidence="6">Cytoplasm</location>
    </subcellularLocation>
</comment>
<name>A0ABY4E4Z4_9NEIS</name>
<sequence>MSNQRTRFILDQLPLRGVHVALEQVWQHIVNQKDYPAPIAKALGELVAAGALLAANLKFDGTFILQVQGTGVLKLLVAEATSEQTCRGTARFDDSLTIADDASLQDLIGEQGQFVLTLQPRQGEMWQGIVGLQGNSIAQMLANYLAQSEQLDSDLILAADGERAVGMMVQRLAGQEMAREDWQYVESLLQTVNREELLATDANTLLYRLFHEQQVRVFEAENLEFACTCSHEKVGNMLLLLGGQEVGQILLEQGSVEIACDFCQQKYVFDEEDVKTLFGNDVAAAVRHELKQ</sequence>
<dbReference type="Gene3D" id="3.90.1280.10">
    <property type="entry name" value="HSP33 redox switch-like"/>
    <property type="match status" value="1"/>
</dbReference>
<feature type="disulfide bond" description="Redox-active" evidence="6">
    <location>
        <begin position="260"/>
        <end position="263"/>
    </location>
</feature>
<dbReference type="HAMAP" id="MF_00117">
    <property type="entry name" value="HslO"/>
    <property type="match status" value="1"/>
</dbReference>
<dbReference type="Proteomes" id="UP000832011">
    <property type="component" value="Chromosome"/>
</dbReference>
<comment type="PTM">
    <text evidence="6">Under oxidizing conditions two disulfide bonds are formed involving the reactive cysteines. Under reducing conditions zinc is bound to the reactive cysteines and the protein is inactive.</text>
</comment>
<evidence type="ECO:0000313" key="8">
    <source>
        <dbReference type="Proteomes" id="UP000832011"/>
    </source>
</evidence>
<evidence type="ECO:0000256" key="4">
    <source>
        <dbReference type="ARBA" id="ARBA00023186"/>
    </source>
</evidence>
<dbReference type="PIRSF" id="PIRSF005261">
    <property type="entry name" value="Heat_shock_Hsp33"/>
    <property type="match status" value="1"/>
</dbReference>
<keyword evidence="3 6" id="KW-1015">Disulfide bond</keyword>
<dbReference type="NCBIfam" id="NF001033">
    <property type="entry name" value="PRK00114.1"/>
    <property type="match status" value="1"/>
</dbReference>
<dbReference type="PANTHER" id="PTHR30111:SF1">
    <property type="entry name" value="33 KDA CHAPERONIN"/>
    <property type="match status" value="1"/>
</dbReference>
<dbReference type="InterPro" id="IPR016153">
    <property type="entry name" value="Heat_shock_Hsp33_N"/>
</dbReference>
<protein>
    <recommendedName>
        <fullName evidence="6">33 kDa chaperonin</fullName>
    </recommendedName>
    <alternativeName>
        <fullName evidence="6">Heat shock protein 33 homolog</fullName>
        <shortName evidence="6">HSP33</shortName>
    </alternativeName>
</protein>
<dbReference type="InterPro" id="IPR000397">
    <property type="entry name" value="Heat_shock_Hsp33"/>
</dbReference>
<dbReference type="EMBL" id="CP091511">
    <property type="protein sequence ID" value="UOO90569.1"/>
    <property type="molecule type" value="Genomic_DNA"/>
</dbReference>
<dbReference type="RefSeq" id="WP_058304896.1">
    <property type="nucleotide sequence ID" value="NZ_CABKVG010000005.1"/>
</dbReference>
<keyword evidence="1 6" id="KW-0963">Cytoplasm</keyword>
<evidence type="ECO:0000256" key="2">
    <source>
        <dbReference type="ARBA" id="ARBA00022833"/>
    </source>
</evidence>
<evidence type="ECO:0000256" key="3">
    <source>
        <dbReference type="ARBA" id="ARBA00023157"/>
    </source>
</evidence>
<organism evidence="7 8">
    <name type="scientific">Vitreoscilla massiliensis</name>
    <dbReference type="NCBI Taxonomy" id="1689272"/>
    <lineage>
        <taxon>Bacteria</taxon>
        <taxon>Pseudomonadati</taxon>
        <taxon>Pseudomonadota</taxon>
        <taxon>Betaproteobacteria</taxon>
        <taxon>Neisseriales</taxon>
        <taxon>Neisseriaceae</taxon>
        <taxon>Vitreoscilla</taxon>
    </lineage>
</organism>
<dbReference type="SUPFAM" id="SSF118352">
    <property type="entry name" value="HSP33 redox switch-like"/>
    <property type="match status" value="1"/>
</dbReference>
<evidence type="ECO:0000256" key="5">
    <source>
        <dbReference type="ARBA" id="ARBA00023284"/>
    </source>
</evidence>
<dbReference type="Pfam" id="PF01430">
    <property type="entry name" value="HSP33"/>
    <property type="match status" value="1"/>
</dbReference>
<evidence type="ECO:0000256" key="6">
    <source>
        <dbReference type="HAMAP-Rule" id="MF_00117"/>
    </source>
</evidence>
<keyword evidence="4 6" id="KW-0143">Chaperone</keyword>
<keyword evidence="5 6" id="KW-0676">Redox-active center</keyword>
<dbReference type="InterPro" id="IPR023212">
    <property type="entry name" value="Hsp33_helix_hairpin_bin_dom_sf"/>
</dbReference>
<keyword evidence="8" id="KW-1185">Reference proteome</keyword>
<comment type="similarity">
    <text evidence="6">Belongs to the HSP33 family.</text>
</comment>
<gene>
    <name evidence="6 7" type="primary">hslO</name>
    <name evidence="7" type="ORF">LVJ82_06230</name>
</gene>